<dbReference type="EMBL" id="VBOW01000005">
    <property type="protein sequence ID" value="TMQ60918.1"/>
    <property type="molecule type" value="Genomic_DNA"/>
</dbReference>
<protein>
    <submittedName>
        <fullName evidence="6">Cytidine deaminase</fullName>
        <ecNumber evidence="6">3.5.4.5</ecNumber>
    </submittedName>
</protein>
<sequence>MVGRPPAALPPVELLHQARALLERSIAPHSRFRVAALLEDAAGAVHPGVNVESVSYGLSICAERSALFGALSRGASGFRRMAVVSETMRPVLPCGACRQVLLEHAPGLTLLVERADGSPEELPLADLMPRPFTEFQGRR</sequence>
<evidence type="ECO:0000259" key="5">
    <source>
        <dbReference type="PROSITE" id="PS51747"/>
    </source>
</evidence>
<dbReference type="GO" id="GO:0008270">
    <property type="term" value="F:zinc ion binding"/>
    <property type="evidence" value="ECO:0007669"/>
    <property type="project" value="InterPro"/>
</dbReference>
<dbReference type="PROSITE" id="PS51747">
    <property type="entry name" value="CYT_DCMP_DEAMINASES_2"/>
    <property type="match status" value="1"/>
</dbReference>
<dbReference type="CDD" id="cd01283">
    <property type="entry name" value="cytidine_deaminase"/>
    <property type="match status" value="1"/>
</dbReference>
<dbReference type="InterPro" id="IPR016193">
    <property type="entry name" value="Cytidine_deaminase-like"/>
</dbReference>
<dbReference type="EC" id="3.5.4.5" evidence="6"/>
<dbReference type="PANTHER" id="PTHR11644:SF2">
    <property type="entry name" value="CYTIDINE DEAMINASE"/>
    <property type="match status" value="1"/>
</dbReference>
<evidence type="ECO:0000256" key="4">
    <source>
        <dbReference type="ARBA" id="ARBA00022833"/>
    </source>
</evidence>
<organism evidence="6 7">
    <name type="scientific">Eiseniibacteriota bacterium</name>
    <dbReference type="NCBI Taxonomy" id="2212470"/>
    <lineage>
        <taxon>Bacteria</taxon>
        <taxon>Candidatus Eiseniibacteriota</taxon>
    </lineage>
</organism>
<dbReference type="GO" id="GO:0055086">
    <property type="term" value="P:nucleobase-containing small molecule metabolic process"/>
    <property type="evidence" value="ECO:0007669"/>
    <property type="project" value="UniProtKB-ARBA"/>
</dbReference>
<feature type="domain" description="CMP/dCMP-type deaminase" evidence="5">
    <location>
        <begin position="9"/>
        <end position="135"/>
    </location>
</feature>
<proteinExistence type="inferred from homology"/>
<dbReference type="SUPFAM" id="SSF53927">
    <property type="entry name" value="Cytidine deaminase-like"/>
    <property type="match status" value="1"/>
</dbReference>
<gene>
    <name evidence="6" type="ORF">E6K76_00430</name>
</gene>
<accession>A0A538TBB6</accession>
<dbReference type="InterPro" id="IPR002125">
    <property type="entry name" value="CMP_dCMP_dom"/>
</dbReference>
<dbReference type="NCBIfam" id="NF004064">
    <property type="entry name" value="PRK05578.1"/>
    <property type="match status" value="1"/>
</dbReference>
<dbReference type="InterPro" id="IPR016192">
    <property type="entry name" value="APOBEC/CMP_deaminase_Zn-bd"/>
</dbReference>
<dbReference type="InterPro" id="IPR050202">
    <property type="entry name" value="Cyt/Deoxycyt_deaminase"/>
</dbReference>
<dbReference type="GO" id="GO:0042802">
    <property type="term" value="F:identical protein binding"/>
    <property type="evidence" value="ECO:0007669"/>
    <property type="project" value="UniProtKB-ARBA"/>
</dbReference>
<evidence type="ECO:0000313" key="6">
    <source>
        <dbReference type="EMBL" id="TMQ60918.1"/>
    </source>
</evidence>
<dbReference type="GO" id="GO:0005829">
    <property type="term" value="C:cytosol"/>
    <property type="evidence" value="ECO:0007669"/>
    <property type="project" value="TreeGrafter"/>
</dbReference>
<dbReference type="GO" id="GO:0072527">
    <property type="term" value="P:pyrimidine-containing compound metabolic process"/>
    <property type="evidence" value="ECO:0007669"/>
    <property type="project" value="UniProtKB-ARBA"/>
</dbReference>
<evidence type="ECO:0000256" key="2">
    <source>
        <dbReference type="ARBA" id="ARBA00022723"/>
    </source>
</evidence>
<dbReference type="Gene3D" id="3.40.140.10">
    <property type="entry name" value="Cytidine Deaminase, domain 2"/>
    <property type="match status" value="1"/>
</dbReference>
<dbReference type="GO" id="GO:0004126">
    <property type="term" value="F:cytidine deaminase activity"/>
    <property type="evidence" value="ECO:0007669"/>
    <property type="project" value="UniProtKB-EC"/>
</dbReference>
<evidence type="ECO:0000256" key="1">
    <source>
        <dbReference type="ARBA" id="ARBA00006576"/>
    </source>
</evidence>
<name>A0A538TBB6_UNCEI</name>
<dbReference type="AlphaFoldDB" id="A0A538TBB6"/>
<comment type="caution">
    <text evidence="6">The sequence shown here is derived from an EMBL/GenBank/DDBJ whole genome shotgun (WGS) entry which is preliminary data.</text>
</comment>
<dbReference type="PANTHER" id="PTHR11644">
    <property type="entry name" value="CYTIDINE DEAMINASE"/>
    <property type="match status" value="1"/>
</dbReference>
<reference evidence="6 7" key="1">
    <citation type="journal article" date="2019" name="Nat. Microbiol.">
        <title>Mediterranean grassland soil C-N compound turnover is dependent on rainfall and depth, and is mediated by genomically divergent microorganisms.</title>
        <authorList>
            <person name="Diamond S."/>
            <person name="Andeer P.F."/>
            <person name="Li Z."/>
            <person name="Crits-Christoph A."/>
            <person name="Burstein D."/>
            <person name="Anantharaman K."/>
            <person name="Lane K.R."/>
            <person name="Thomas B.C."/>
            <person name="Pan C."/>
            <person name="Northen T.R."/>
            <person name="Banfield J.F."/>
        </authorList>
    </citation>
    <scope>NUCLEOTIDE SEQUENCE [LARGE SCALE GENOMIC DNA]</scope>
    <source>
        <strain evidence="6">WS_6</strain>
    </source>
</reference>
<keyword evidence="3 6" id="KW-0378">Hydrolase</keyword>
<dbReference type="Proteomes" id="UP000316852">
    <property type="component" value="Unassembled WGS sequence"/>
</dbReference>
<dbReference type="Pfam" id="PF00383">
    <property type="entry name" value="dCMP_cyt_deam_1"/>
    <property type="match status" value="1"/>
</dbReference>
<evidence type="ECO:0000256" key="3">
    <source>
        <dbReference type="ARBA" id="ARBA00022801"/>
    </source>
</evidence>
<keyword evidence="4" id="KW-0862">Zinc</keyword>
<keyword evidence="2" id="KW-0479">Metal-binding</keyword>
<evidence type="ECO:0000313" key="7">
    <source>
        <dbReference type="Proteomes" id="UP000316852"/>
    </source>
</evidence>
<comment type="similarity">
    <text evidence="1">Belongs to the cytidine and deoxycytidylate deaminase family.</text>
</comment>
<dbReference type="PROSITE" id="PS00903">
    <property type="entry name" value="CYT_DCMP_DEAMINASES_1"/>
    <property type="match status" value="1"/>
</dbReference>